<dbReference type="InterPro" id="IPR023404">
    <property type="entry name" value="rSAM_horseshoe"/>
</dbReference>
<accession>A0A1M6CWY5</accession>
<dbReference type="NCBIfam" id="TIGR03960">
    <property type="entry name" value="rSAM_fuse_unch"/>
    <property type="match status" value="1"/>
</dbReference>
<gene>
    <name evidence="2" type="ORF">SAMN02745751_00708</name>
</gene>
<feature type="domain" description="Radical SAM core" evidence="1">
    <location>
        <begin position="254"/>
        <end position="498"/>
    </location>
</feature>
<dbReference type="CDD" id="cd01335">
    <property type="entry name" value="Radical_SAM"/>
    <property type="match status" value="1"/>
</dbReference>
<dbReference type="PANTHER" id="PTHR42731">
    <property type="entry name" value="SLL1084 PROTEIN"/>
    <property type="match status" value="1"/>
</dbReference>
<dbReference type="RefSeq" id="WP_073047277.1">
    <property type="nucleotide sequence ID" value="NZ_FQZL01000006.1"/>
</dbReference>
<dbReference type="SUPFAM" id="SSF102114">
    <property type="entry name" value="Radical SAM enzymes"/>
    <property type="match status" value="1"/>
</dbReference>
<dbReference type="Pfam" id="PF04055">
    <property type="entry name" value="Radical_SAM"/>
    <property type="match status" value="1"/>
</dbReference>
<dbReference type="InterPro" id="IPR007197">
    <property type="entry name" value="rSAM"/>
</dbReference>
<dbReference type="SFLD" id="SFLDS00029">
    <property type="entry name" value="Radical_SAM"/>
    <property type="match status" value="1"/>
</dbReference>
<dbReference type="Pfam" id="PF19864">
    <property type="entry name" value="Radical_SAM_N2"/>
    <property type="match status" value="1"/>
</dbReference>
<dbReference type="InterPro" id="IPR023862">
    <property type="entry name" value="CHP03960_rSAM"/>
</dbReference>
<protein>
    <submittedName>
        <fullName evidence="2">Radical SAM family uncharacterized protein</fullName>
    </submittedName>
</protein>
<dbReference type="PANTHER" id="PTHR42731:SF1">
    <property type="entry name" value="RADICAL SAM DOMAIN PROTEIN"/>
    <property type="match status" value="1"/>
</dbReference>
<dbReference type="GO" id="GO:0051536">
    <property type="term" value="F:iron-sulfur cluster binding"/>
    <property type="evidence" value="ECO:0007669"/>
    <property type="project" value="InterPro"/>
</dbReference>
<evidence type="ECO:0000313" key="3">
    <source>
        <dbReference type="Proteomes" id="UP000184052"/>
    </source>
</evidence>
<dbReference type="Gene3D" id="3.80.30.20">
    <property type="entry name" value="tm_1862 like domain"/>
    <property type="match status" value="1"/>
</dbReference>
<proteinExistence type="predicted"/>
<dbReference type="PROSITE" id="PS51918">
    <property type="entry name" value="RADICAL_SAM"/>
    <property type="match status" value="1"/>
</dbReference>
<dbReference type="SFLD" id="SFLDG01082">
    <property type="entry name" value="B12-binding_domain_containing"/>
    <property type="match status" value="1"/>
</dbReference>
<dbReference type="EMBL" id="FQZL01000006">
    <property type="protein sequence ID" value="SHI65585.1"/>
    <property type="molecule type" value="Genomic_DNA"/>
</dbReference>
<dbReference type="OrthoDB" id="9806827at2"/>
<dbReference type="Proteomes" id="UP000184052">
    <property type="component" value="Unassembled WGS sequence"/>
</dbReference>
<dbReference type="GO" id="GO:0003824">
    <property type="term" value="F:catalytic activity"/>
    <property type="evidence" value="ECO:0007669"/>
    <property type="project" value="InterPro"/>
</dbReference>
<organism evidence="2 3">
    <name type="scientific">Dethiosulfatibacter aminovorans DSM 17477</name>
    <dbReference type="NCBI Taxonomy" id="1121476"/>
    <lineage>
        <taxon>Bacteria</taxon>
        <taxon>Bacillati</taxon>
        <taxon>Bacillota</taxon>
        <taxon>Tissierellia</taxon>
        <taxon>Dethiosulfatibacter</taxon>
    </lineage>
</organism>
<dbReference type="InterPro" id="IPR058240">
    <property type="entry name" value="rSAM_sf"/>
</dbReference>
<dbReference type="InterPro" id="IPR006638">
    <property type="entry name" value="Elp3/MiaA/NifB-like_rSAM"/>
</dbReference>
<keyword evidence="3" id="KW-1185">Reference proteome</keyword>
<dbReference type="SMART" id="SM00729">
    <property type="entry name" value="Elp3"/>
    <property type="match status" value="1"/>
</dbReference>
<evidence type="ECO:0000259" key="1">
    <source>
        <dbReference type="PROSITE" id="PS51918"/>
    </source>
</evidence>
<dbReference type="STRING" id="1121476.SAMN02745751_00708"/>
<sequence>MDINKLEDILLKVEKPARYTGGELNSVVKKVEDVNIRYAFAFPDVYEVGMSHLGMHILYNLLNNIDDVWCERVFAPWTDLEGQLRENDMELFALESMDSLRAFDILGFTLQYEMSYTNILNMMDMANIPVESAKRDKSYPLVIAGGPCAFNPEPLYEFVDVFFLGESEEVLAEFLDLYREHKNKGYEKTDFLKEACLIEGIYVPEFYDVEYNEDGTIRKRIKLYDKAPDTVKKRIIKDLDKSFFPEKIVVPFIETVHDRIMLEIFRGCTRGCRFCQAGMIYRPIREKSVETLLRQADLLIESTGHEEISLSSLSTGDFSKLIELATELLDKYEERRIGLSLPSLRLDSITFDLMERVQKVRKSGLTFAPEAGTQRMRDVINKNITEEDIIGTVKTAFDLGWSTVKLYFMVGLPGETIEDIYGIKDLAYDIKNEFFNREREKIRGNLRVNVSAACFVPKPFTPFQWEAQNTVDEFFEKTGLLKKAIKDKKVSYSYHDPKLSSIEAVFALGDRRVAKALKTAWKNGCIFDGWGDKFNYEVWMNSFKESGVEPEFYNQREKDFEEILPWDFIDCGVNKEFLINEKKKSLEGKTTEDCRLNCTGCGVNFNLVGGPCFEDSI</sequence>
<reference evidence="2 3" key="1">
    <citation type="submission" date="2016-11" db="EMBL/GenBank/DDBJ databases">
        <authorList>
            <person name="Jaros S."/>
            <person name="Januszkiewicz K."/>
            <person name="Wedrychowicz H."/>
        </authorList>
    </citation>
    <scope>NUCLEOTIDE SEQUENCE [LARGE SCALE GENOMIC DNA]</scope>
    <source>
        <strain evidence="2 3">DSM 17477</strain>
    </source>
</reference>
<dbReference type="AlphaFoldDB" id="A0A1M6CWY5"/>
<dbReference type="InterPro" id="IPR045784">
    <property type="entry name" value="Radical_SAM_N2"/>
</dbReference>
<name>A0A1M6CWY5_9FIRM</name>
<evidence type="ECO:0000313" key="2">
    <source>
        <dbReference type="EMBL" id="SHI65585.1"/>
    </source>
</evidence>